<dbReference type="Pfam" id="PF13560">
    <property type="entry name" value="HTH_31"/>
    <property type="match status" value="1"/>
</dbReference>
<dbReference type="RefSeq" id="WP_091438864.1">
    <property type="nucleotide sequence ID" value="NZ_BMMJ01000005.1"/>
</dbReference>
<dbReference type="AlphaFoldDB" id="A0A1C6US77"/>
<gene>
    <name evidence="2" type="ORF">GA0070617_3346</name>
</gene>
<dbReference type="Gene3D" id="3.30.450.180">
    <property type="match status" value="1"/>
</dbReference>
<dbReference type="GO" id="GO:0003677">
    <property type="term" value="F:DNA binding"/>
    <property type="evidence" value="ECO:0007669"/>
    <property type="project" value="InterPro"/>
</dbReference>
<dbReference type="Proteomes" id="UP000198937">
    <property type="component" value="Unassembled WGS sequence"/>
</dbReference>
<dbReference type="InterPro" id="IPR041413">
    <property type="entry name" value="MLTR_LBD"/>
</dbReference>
<proteinExistence type="predicted"/>
<reference evidence="3" key="1">
    <citation type="submission" date="2016-06" db="EMBL/GenBank/DDBJ databases">
        <authorList>
            <person name="Varghese N."/>
            <person name="Submissions Spin"/>
        </authorList>
    </citation>
    <scope>NUCLEOTIDE SEQUENCE [LARGE SCALE GENOMIC DNA]</scope>
    <source>
        <strain evidence="3">DSM 45577</strain>
    </source>
</reference>
<dbReference type="PANTHER" id="PTHR35010">
    <property type="entry name" value="BLL4672 PROTEIN-RELATED"/>
    <property type="match status" value="1"/>
</dbReference>
<dbReference type="InterPro" id="IPR001387">
    <property type="entry name" value="Cro/C1-type_HTH"/>
</dbReference>
<evidence type="ECO:0000313" key="2">
    <source>
        <dbReference type="EMBL" id="SCL56800.1"/>
    </source>
</evidence>
<dbReference type="PROSITE" id="PS50943">
    <property type="entry name" value="HTH_CROC1"/>
    <property type="match status" value="1"/>
</dbReference>
<dbReference type="Gene3D" id="1.10.260.40">
    <property type="entry name" value="lambda repressor-like DNA-binding domains"/>
    <property type="match status" value="1"/>
</dbReference>
<protein>
    <submittedName>
        <fullName evidence="2">Transcriptional regulator, contains XRE-family HTH domain</fullName>
    </submittedName>
</protein>
<evidence type="ECO:0000259" key="1">
    <source>
        <dbReference type="PROSITE" id="PS50943"/>
    </source>
</evidence>
<dbReference type="STRING" id="683228.GA0070617_3346"/>
<dbReference type="Pfam" id="PF17765">
    <property type="entry name" value="MLTR_LBD"/>
    <property type="match status" value="1"/>
</dbReference>
<dbReference type="CDD" id="cd00093">
    <property type="entry name" value="HTH_XRE"/>
    <property type="match status" value="1"/>
</dbReference>
<accession>A0A1C6US77</accession>
<dbReference type="SMART" id="SM00530">
    <property type="entry name" value="HTH_XRE"/>
    <property type="match status" value="1"/>
</dbReference>
<name>A0A1C6US77_9ACTN</name>
<keyword evidence="3" id="KW-1185">Reference proteome</keyword>
<sequence>MAVTVLGSFLTARRARLRPEDVGLVSHRARRVAGLRREEVAVLAGVSADYYARLEQGRERHPSASVLGGIARALDLDADAREHLFRLAGVPLDNPPAAAVEHVDAGLRQLLDAWPDLPAIVLNRRLDLLAHNAIAGALFADFADTANLARMTFLDPTGPVFFVDWQRAAETCVANLRLAHGHDPTDRRTAELVAELESASGTFRRLWRRHDVRGKTHEAKTFRHRAVGKLTLAYTAFDVRGTTGQQVIVYRAQPHSRDADALRLLTMLAAAPRLDAGSTRSDDLPRRHR</sequence>
<feature type="domain" description="HTH cro/C1-type" evidence="1">
    <location>
        <begin position="28"/>
        <end position="81"/>
    </location>
</feature>
<dbReference type="SUPFAM" id="SSF47413">
    <property type="entry name" value="lambda repressor-like DNA-binding domains"/>
    <property type="match status" value="1"/>
</dbReference>
<dbReference type="OrthoDB" id="3806821at2"/>
<evidence type="ECO:0000313" key="3">
    <source>
        <dbReference type="Proteomes" id="UP000198937"/>
    </source>
</evidence>
<dbReference type="EMBL" id="FMIA01000002">
    <property type="protein sequence ID" value="SCL56800.1"/>
    <property type="molecule type" value="Genomic_DNA"/>
</dbReference>
<organism evidence="2 3">
    <name type="scientific">Micromonospora yangpuensis</name>
    <dbReference type="NCBI Taxonomy" id="683228"/>
    <lineage>
        <taxon>Bacteria</taxon>
        <taxon>Bacillati</taxon>
        <taxon>Actinomycetota</taxon>
        <taxon>Actinomycetes</taxon>
        <taxon>Micromonosporales</taxon>
        <taxon>Micromonosporaceae</taxon>
        <taxon>Micromonospora</taxon>
    </lineage>
</organism>
<dbReference type="InterPro" id="IPR010982">
    <property type="entry name" value="Lambda_DNA-bd_dom_sf"/>
</dbReference>
<dbReference type="PANTHER" id="PTHR35010:SF2">
    <property type="entry name" value="BLL4672 PROTEIN"/>
    <property type="match status" value="1"/>
</dbReference>